<evidence type="ECO:0000313" key="2">
    <source>
        <dbReference type="Proteomes" id="UP000053424"/>
    </source>
</evidence>
<sequence>MLGFLIPEEDFLNSSRYLTACCVQPAPSYVRVDVDSTFFPSIISSRRCFYTLAWNTKNIPLGR</sequence>
<name>A0A0C2Z1I4_HEBCY</name>
<dbReference type="EMBL" id="KN831770">
    <property type="protein sequence ID" value="KIM47047.1"/>
    <property type="molecule type" value="Genomic_DNA"/>
</dbReference>
<accession>A0A0C2Z1I4</accession>
<evidence type="ECO:0000313" key="1">
    <source>
        <dbReference type="EMBL" id="KIM47047.1"/>
    </source>
</evidence>
<dbReference type="AlphaFoldDB" id="A0A0C2Z1I4"/>
<dbReference type="Proteomes" id="UP000053424">
    <property type="component" value="Unassembled WGS sequence"/>
</dbReference>
<proteinExistence type="predicted"/>
<protein>
    <submittedName>
        <fullName evidence="1">Uncharacterized protein</fullName>
    </submittedName>
</protein>
<dbReference type="HOGENOM" id="CLU_2886035_0_0_1"/>
<organism evidence="1 2">
    <name type="scientific">Hebeloma cylindrosporum</name>
    <dbReference type="NCBI Taxonomy" id="76867"/>
    <lineage>
        <taxon>Eukaryota</taxon>
        <taxon>Fungi</taxon>
        <taxon>Dikarya</taxon>
        <taxon>Basidiomycota</taxon>
        <taxon>Agaricomycotina</taxon>
        <taxon>Agaricomycetes</taxon>
        <taxon>Agaricomycetidae</taxon>
        <taxon>Agaricales</taxon>
        <taxon>Agaricineae</taxon>
        <taxon>Hymenogastraceae</taxon>
        <taxon>Hebeloma</taxon>
    </lineage>
</organism>
<gene>
    <name evidence="1" type="ORF">M413DRAFT_268492</name>
</gene>
<reference evidence="2" key="2">
    <citation type="submission" date="2015-01" db="EMBL/GenBank/DDBJ databases">
        <title>Evolutionary Origins and Diversification of the Mycorrhizal Mutualists.</title>
        <authorList>
            <consortium name="DOE Joint Genome Institute"/>
            <consortium name="Mycorrhizal Genomics Consortium"/>
            <person name="Kohler A."/>
            <person name="Kuo A."/>
            <person name="Nagy L.G."/>
            <person name="Floudas D."/>
            <person name="Copeland A."/>
            <person name="Barry K.W."/>
            <person name="Cichocki N."/>
            <person name="Veneault-Fourrey C."/>
            <person name="LaButti K."/>
            <person name="Lindquist E.A."/>
            <person name="Lipzen A."/>
            <person name="Lundell T."/>
            <person name="Morin E."/>
            <person name="Murat C."/>
            <person name="Riley R."/>
            <person name="Ohm R."/>
            <person name="Sun H."/>
            <person name="Tunlid A."/>
            <person name="Henrissat B."/>
            <person name="Grigoriev I.V."/>
            <person name="Hibbett D.S."/>
            <person name="Martin F."/>
        </authorList>
    </citation>
    <scope>NUCLEOTIDE SEQUENCE [LARGE SCALE GENOMIC DNA]</scope>
    <source>
        <strain evidence="2">h7</strain>
    </source>
</reference>
<reference evidence="1 2" key="1">
    <citation type="submission" date="2014-04" db="EMBL/GenBank/DDBJ databases">
        <authorList>
            <consortium name="DOE Joint Genome Institute"/>
            <person name="Kuo A."/>
            <person name="Gay G."/>
            <person name="Dore J."/>
            <person name="Kohler A."/>
            <person name="Nagy L.G."/>
            <person name="Floudas D."/>
            <person name="Copeland A."/>
            <person name="Barry K.W."/>
            <person name="Cichocki N."/>
            <person name="Veneault-Fourrey C."/>
            <person name="LaButti K."/>
            <person name="Lindquist E.A."/>
            <person name="Lipzen A."/>
            <person name="Lundell T."/>
            <person name="Morin E."/>
            <person name="Murat C."/>
            <person name="Sun H."/>
            <person name="Tunlid A."/>
            <person name="Henrissat B."/>
            <person name="Grigoriev I.V."/>
            <person name="Hibbett D.S."/>
            <person name="Martin F."/>
            <person name="Nordberg H.P."/>
            <person name="Cantor M.N."/>
            <person name="Hua S.X."/>
        </authorList>
    </citation>
    <scope>NUCLEOTIDE SEQUENCE [LARGE SCALE GENOMIC DNA]</scope>
    <source>
        <strain evidence="2">h7</strain>
    </source>
</reference>
<keyword evidence="2" id="KW-1185">Reference proteome</keyword>